<dbReference type="AlphaFoldDB" id="A0AAD9SB40"/>
<keyword evidence="1" id="KW-1133">Transmembrane helix</keyword>
<keyword evidence="1" id="KW-0812">Transmembrane</keyword>
<name>A0AAD9SB40_PHOAM</name>
<evidence type="ECO:0000313" key="3">
    <source>
        <dbReference type="EMBL" id="KAK2604424.1"/>
    </source>
</evidence>
<evidence type="ECO:0000259" key="2">
    <source>
        <dbReference type="Pfam" id="PF14856"/>
    </source>
</evidence>
<reference evidence="3" key="1">
    <citation type="submission" date="2023-06" db="EMBL/GenBank/DDBJ databases">
        <authorList>
            <person name="Noh H."/>
        </authorList>
    </citation>
    <scope>NUCLEOTIDE SEQUENCE</scope>
    <source>
        <strain evidence="3">DUCC20226</strain>
    </source>
</reference>
<dbReference type="Pfam" id="PF14856">
    <property type="entry name" value="Hce2"/>
    <property type="match status" value="1"/>
</dbReference>
<comment type="caution">
    <text evidence="3">The sequence shown here is derived from an EMBL/GenBank/DDBJ whole genome shotgun (WGS) entry which is preliminary data.</text>
</comment>
<protein>
    <recommendedName>
        <fullName evidence="2">Ecp2 effector protein-like domain-containing protein</fullName>
    </recommendedName>
</protein>
<organism evidence="3 4">
    <name type="scientific">Phomopsis amygdali</name>
    <name type="common">Fusicoccum amygdali</name>
    <dbReference type="NCBI Taxonomy" id="1214568"/>
    <lineage>
        <taxon>Eukaryota</taxon>
        <taxon>Fungi</taxon>
        <taxon>Dikarya</taxon>
        <taxon>Ascomycota</taxon>
        <taxon>Pezizomycotina</taxon>
        <taxon>Sordariomycetes</taxon>
        <taxon>Sordariomycetidae</taxon>
        <taxon>Diaporthales</taxon>
        <taxon>Diaporthaceae</taxon>
        <taxon>Diaporthe</taxon>
    </lineage>
</organism>
<accession>A0AAD9SB40</accession>
<keyword evidence="1" id="KW-0472">Membrane</keyword>
<dbReference type="InterPro" id="IPR029226">
    <property type="entry name" value="Ecp2-like"/>
</dbReference>
<gene>
    <name evidence="3" type="ORF">N8I77_007356</name>
</gene>
<evidence type="ECO:0000313" key="4">
    <source>
        <dbReference type="Proteomes" id="UP001265746"/>
    </source>
</evidence>
<dbReference type="Proteomes" id="UP001265746">
    <property type="component" value="Unassembled WGS sequence"/>
</dbReference>
<feature type="domain" description="Ecp2 effector protein-like" evidence="2">
    <location>
        <begin position="219"/>
        <end position="320"/>
    </location>
</feature>
<evidence type="ECO:0000256" key="1">
    <source>
        <dbReference type="SAM" id="Phobius"/>
    </source>
</evidence>
<feature type="transmembrane region" description="Helical" evidence="1">
    <location>
        <begin position="155"/>
        <end position="177"/>
    </location>
</feature>
<dbReference type="EMBL" id="JAUJFL010000004">
    <property type="protein sequence ID" value="KAK2604424.1"/>
    <property type="molecule type" value="Genomic_DNA"/>
</dbReference>
<sequence>MWSTWVWNLAAFRCPGGLRPPSFPICTLTFANGFSVLKGMIQESNGIEKAGVHPNGMTRLLEKEVSDERRQDQGIVRCLLSIVAIAEEYLLRRGQWIITAVQCTAPSSIVHNDGRSLDRPFSPSTFNSQTPRELTGGEQALLPLTSGTMSRFSTFLAAILLALISLAAGLPAGSMLASHTASHIVHRSVGLGRDTLREDDRMERRDFTWTNSKSPQNLCGDSSFTTSDDDTGPSVSDCQTFLDWVSDRQGFWLVTGFSSGGDSWEEFARVESCAMAVRHADSATGTIPIGNQDVSDIMKSVISQYGGAAKLPPVHGTMDCKRDPSSASVEWKVYKS</sequence>
<keyword evidence="4" id="KW-1185">Reference proteome</keyword>
<proteinExistence type="predicted"/>